<accession>G5J2S3</accession>
<proteinExistence type="predicted"/>
<reference evidence="1 2" key="1">
    <citation type="journal article" date="2011" name="Front. Microbiol.">
        <title>Two Strains of Crocosphaera watsonii with Highly Conserved Genomes are Distinguished by Strain-Specific Features.</title>
        <authorList>
            <person name="Bench S.R."/>
            <person name="Ilikchyan I.N."/>
            <person name="Tripp H.J."/>
            <person name="Zehr J.P."/>
        </authorList>
    </citation>
    <scope>NUCLEOTIDE SEQUENCE [LARGE SCALE GENOMIC DNA]</scope>
    <source>
        <strain evidence="1 2">WH 0003</strain>
    </source>
</reference>
<organism evidence="1 2">
    <name type="scientific">Crocosphaera watsonii WH 0003</name>
    <dbReference type="NCBI Taxonomy" id="423471"/>
    <lineage>
        <taxon>Bacteria</taxon>
        <taxon>Bacillati</taxon>
        <taxon>Cyanobacteriota</taxon>
        <taxon>Cyanophyceae</taxon>
        <taxon>Oscillatoriophycideae</taxon>
        <taxon>Chroococcales</taxon>
        <taxon>Aphanothecaceae</taxon>
        <taxon>Crocosphaera</taxon>
    </lineage>
</organism>
<dbReference type="EMBL" id="AESD01000274">
    <property type="protein sequence ID" value="EHJ13518.1"/>
    <property type="molecule type" value="Genomic_DNA"/>
</dbReference>
<gene>
    <name evidence="1" type="ORF">CWATWH0003_1806</name>
</gene>
<evidence type="ECO:0000313" key="1">
    <source>
        <dbReference type="EMBL" id="EHJ13518.1"/>
    </source>
</evidence>
<dbReference type="AlphaFoldDB" id="G5J2S3"/>
<dbReference type="GeneID" id="88765558"/>
<evidence type="ECO:0000313" key="2">
    <source>
        <dbReference type="Proteomes" id="UP000003477"/>
    </source>
</evidence>
<dbReference type="PATRIC" id="fig|423471.3.peg.1694"/>
<dbReference type="Proteomes" id="UP000003477">
    <property type="component" value="Unassembled WGS sequence"/>
</dbReference>
<name>G5J2S3_CROWT</name>
<protein>
    <submittedName>
        <fullName evidence="1">Uncharacterized protein</fullName>
    </submittedName>
</protein>
<sequence length="103" mass="12441">MLVFDILKNQSEVKIIDQTEWLDENIDLDSLYEVYKQKYEKIKSQLIKEIGQPVNYNHKYITKIKLDLIEYSVFKWQNDYYILGYGQHDRETPVFLCSQKLLS</sequence>
<comment type="caution">
    <text evidence="1">The sequence shown here is derived from an EMBL/GenBank/DDBJ whole genome shotgun (WGS) entry which is preliminary data.</text>
</comment>
<dbReference type="RefSeq" id="WP_007310159.1">
    <property type="nucleotide sequence ID" value="NZ_AESD01000274.1"/>
</dbReference>